<evidence type="ECO:0000313" key="4">
    <source>
        <dbReference type="EMBL" id="MBT1443180.1"/>
    </source>
</evidence>
<comment type="similarity">
    <text evidence="1">Belongs to the UPF0319 family.</text>
</comment>
<evidence type="ECO:0000256" key="1">
    <source>
        <dbReference type="ARBA" id="ARBA00008490"/>
    </source>
</evidence>
<proteinExistence type="inferred from homology"/>
<dbReference type="Proteomes" id="UP001195903">
    <property type="component" value="Unassembled WGS sequence"/>
</dbReference>
<organism evidence="4 5">
    <name type="scientific">Shewanella jiangmenensis</name>
    <dbReference type="NCBI Taxonomy" id="2837387"/>
    <lineage>
        <taxon>Bacteria</taxon>
        <taxon>Pseudomonadati</taxon>
        <taxon>Pseudomonadota</taxon>
        <taxon>Gammaproteobacteria</taxon>
        <taxon>Alteromonadales</taxon>
        <taxon>Shewanellaceae</taxon>
        <taxon>Shewanella</taxon>
    </lineage>
</organism>
<feature type="signal peptide" evidence="3">
    <location>
        <begin position="1"/>
        <end position="21"/>
    </location>
</feature>
<protein>
    <submittedName>
        <fullName evidence="4">DUF2057 family protein</fullName>
    </submittedName>
</protein>
<evidence type="ECO:0000313" key="5">
    <source>
        <dbReference type="Proteomes" id="UP001195903"/>
    </source>
</evidence>
<dbReference type="InterPro" id="IPR018635">
    <property type="entry name" value="UPF0319"/>
</dbReference>
<evidence type="ECO:0000256" key="3">
    <source>
        <dbReference type="SAM" id="SignalP"/>
    </source>
</evidence>
<gene>
    <name evidence="4" type="ORF">KJI95_01370</name>
</gene>
<dbReference type="PANTHER" id="PTHR38108">
    <property type="entry name" value="UPF0319 PROTEIN YCCT"/>
    <property type="match status" value="1"/>
</dbReference>
<dbReference type="PANTHER" id="PTHR38108:SF1">
    <property type="entry name" value="UPF0319 PROTEIN YCCT"/>
    <property type="match status" value="1"/>
</dbReference>
<dbReference type="RefSeq" id="WP_214505378.1">
    <property type="nucleotide sequence ID" value="NZ_JAHEPS010000001.1"/>
</dbReference>
<reference evidence="4 5" key="1">
    <citation type="submission" date="2021-05" db="EMBL/GenBank/DDBJ databases">
        <title>Shewanella sp. JM162201.</title>
        <authorList>
            <person name="Xu S."/>
            <person name="Li A."/>
        </authorList>
    </citation>
    <scope>NUCLEOTIDE SEQUENCE [LARGE SCALE GENOMIC DNA]</scope>
    <source>
        <strain evidence="4 5">JM162201</strain>
    </source>
</reference>
<dbReference type="Pfam" id="PF09829">
    <property type="entry name" value="DUF2057"/>
    <property type="match status" value="1"/>
</dbReference>
<dbReference type="EMBL" id="JAHEPS010000001">
    <property type="protein sequence ID" value="MBT1443180.1"/>
    <property type="molecule type" value="Genomic_DNA"/>
</dbReference>
<sequence length="248" mass="26324">MKSVLPVGALLALAASSSVFAGSLTIPMAFEYLALDGQQIATNSFTHKAEIELTPGTHKIAIRYHDVVQDEFSDSQTFVKSAPFILTLNVEGDYDYLLKPATGEVIKQPKQFAKAPQVVVTRADKGDVAYKVFQSDYKEDSFVERLFGGSKGVNVDEASAAATAAGVTAVAAMPTASQSAPVVQQTALSHSADAAAPAAAASLPAASAPANGMPAANEAHAEQMLQYWWLQADEKTRKEFMSWAIKQL</sequence>
<keyword evidence="2 3" id="KW-0732">Signal</keyword>
<name>A0ABS5UZY6_9GAMM</name>
<feature type="chain" id="PRO_5045246225" evidence="3">
    <location>
        <begin position="22"/>
        <end position="248"/>
    </location>
</feature>
<accession>A0ABS5UZY6</accession>
<comment type="caution">
    <text evidence="4">The sequence shown here is derived from an EMBL/GenBank/DDBJ whole genome shotgun (WGS) entry which is preliminary data.</text>
</comment>
<keyword evidence="5" id="KW-1185">Reference proteome</keyword>
<evidence type="ECO:0000256" key="2">
    <source>
        <dbReference type="ARBA" id="ARBA00022729"/>
    </source>
</evidence>